<reference evidence="1 2" key="1">
    <citation type="submission" date="2020-03" db="EMBL/GenBank/DDBJ databases">
        <title>Draft genome of Streptomyces sp. ventii, isolated from the Axial Seamount in the Pacific Ocean, and resequencing of the two type strains Streptomyces lonarensis strain NCL 716 and Streptomyces bohaiensis strain 11A07.</title>
        <authorList>
            <person name="Loughran R.M."/>
            <person name="Pfannmuller K.M."/>
            <person name="Wasson B.J."/>
            <person name="Deadmond M.C."/>
            <person name="Paddock B.E."/>
            <person name="Koyack M.J."/>
            <person name="Gallegos D.A."/>
            <person name="Mitchell E.A."/>
            <person name="Ushijima B."/>
            <person name="Saw J.H."/>
            <person name="Mcphail K.L."/>
            <person name="Videau P."/>
        </authorList>
    </citation>
    <scope>NUCLEOTIDE SEQUENCE [LARGE SCALE GENOMIC DNA]</scope>
    <source>
        <strain evidence="1 2">NCL716</strain>
    </source>
</reference>
<proteinExistence type="predicted"/>
<dbReference type="Proteomes" id="UP000578686">
    <property type="component" value="Unassembled WGS sequence"/>
</dbReference>
<accession>A0A7X6D0P8</accession>
<dbReference type="AlphaFoldDB" id="A0A7X6D0P8"/>
<comment type="caution">
    <text evidence="1">The sequence shown here is derived from an EMBL/GenBank/DDBJ whole genome shotgun (WGS) entry which is preliminary data.</text>
</comment>
<evidence type="ECO:0000313" key="2">
    <source>
        <dbReference type="Proteomes" id="UP000578686"/>
    </source>
</evidence>
<keyword evidence="2" id="KW-1185">Reference proteome</keyword>
<gene>
    <name evidence="1" type="ORF">HCN56_10950</name>
</gene>
<dbReference type="EMBL" id="JAAVJD010000065">
    <property type="protein sequence ID" value="NJQ06081.1"/>
    <property type="molecule type" value="Genomic_DNA"/>
</dbReference>
<sequence length="503" mass="53321">MTRADRPILPPVRLPDEAELAREALTSPLLSRAAQLAHWAESGVRVGAGGELLDADLVRAVAQLGLSDDEDGPAATAEAWCFAVDTGLMEIEEDEGVDSDGVPDDGETAVGTARAGEELALLDGGTPSDVLEIWAGGLDAVLADAATPSFESLLSGMEGAVDDAGEIDPNSIDLDALDWDPEEEGEFLDTVLANLYMLTAGDTDVAEGAMVPLPVVAASLVVPDDMREPTDEVLEEVSTVMMRLDEQFRVLTGTGLLEYDPVDDALITMEGEPEAPPLPDEEEDLTRYGQVRLTTLGLYGVRERMLGAGLQVPTVGDLSGEKAEVLLLALTDLPEPAAQAEATAWIAAREPRDAALELLDAARGDDPLAPGRRLTAQLALSVLGPEGEPALRGVLDDRHLGGLARVWLTERGAADVPPPSEELIFWLTVDTLAAQLDNEDPAGLRELVSGLSAQHSSFFEHAWQVDHPATTDVLEAVGRLHPDESLAKEARAAAERARSRTTD</sequence>
<protein>
    <submittedName>
        <fullName evidence="1">Uncharacterized protein</fullName>
    </submittedName>
</protein>
<evidence type="ECO:0000313" key="1">
    <source>
        <dbReference type="EMBL" id="NJQ06081.1"/>
    </source>
</evidence>
<organism evidence="1 2">
    <name type="scientific">Streptomyces lonarensis</name>
    <dbReference type="NCBI Taxonomy" id="700599"/>
    <lineage>
        <taxon>Bacteria</taxon>
        <taxon>Bacillati</taxon>
        <taxon>Actinomycetota</taxon>
        <taxon>Actinomycetes</taxon>
        <taxon>Kitasatosporales</taxon>
        <taxon>Streptomycetaceae</taxon>
        <taxon>Streptomyces</taxon>
    </lineage>
</organism>
<dbReference type="RefSeq" id="WP_167969798.1">
    <property type="nucleotide sequence ID" value="NZ_BHZG01000078.1"/>
</dbReference>
<name>A0A7X6D0P8_9ACTN</name>